<evidence type="ECO:0000256" key="3">
    <source>
        <dbReference type="SAM" id="MobiDB-lite"/>
    </source>
</evidence>
<dbReference type="Pfam" id="PF01648">
    <property type="entry name" value="ACPS"/>
    <property type="match status" value="1"/>
</dbReference>
<evidence type="ECO:0000259" key="4">
    <source>
        <dbReference type="Pfam" id="PF01648"/>
    </source>
</evidence>
<dbReference type="PANTHER" id="PTHR12215">
    <property type="entry name" value="PHOSPHOPANTETHEINE TRANSFERASE"/>
    <property type="match status" value="1"/>
</dbReference>
<dbReference type="AlphaFoldDB" id="A0A919FHA2"/>
<protein>
    <recommendedName>
        <fullName evidence="4">4'-phosphopantetheinyl transferase domain-containing protein</fullName>
    </recommendedName>
</protein>
<proteinExistence type="inferred from homology"/>
<gene>
    <name evidence="5" type="ORF">GCM10018781_16930</name>
</gene>
<feature type="compositionally biased region" description="Low complexity" evidence="3">
    <location>
        <begin position="1"/>
        <end position="10"/>
    </location>
</feature>
<evidence type="ECO:0000313" key="6">
    <source>
        <dbReference type="Proteomes" id="UP000617734"/>
    </source>
</evidence>
<accession>A0A919FHA2</accession>
<reference evidence="5" key="1">
    <citation type="journal article" date="2014" name="Int. J. Syst. Evol. Microbiol.">
        <title>Complete genome sequence of Corynebacterium casei LMG S-19264T (=DSM 44701T), isolated from a smear-ripened cheese.</title>
        <authorList>
            <consortium name="US DOE Joint Genome Institute (JGI-PGF)"/>
            <person name="Walter F."/>
            <person name="Albersmeier A."/>
            <person name="Kalinowski J."/>
            <person name="Ruckert C."/>
        </authorList>
    </citation>
    <scope>NUCLEOTIDE SEQUENCE</scope>
    <source>
        <strain evidence="5">JCM 4646</strain>
    </source>
</reference>
<dbReference type="GO" id="GO:0019878">
    <property type="term" value="P:lysine biosynthetic process via aminoadipic acid"/>
    <property type="evidence" value="ECO:0007669"/>
    <property type="project" value="TreeGrafter"/>
</dbReference>
<keyword evidence="2" id="KW-0808">Transferase</keyword>
<comment type="caution">
    <text evidence="5">The sequence shown here is derived from an EMBL/GenBank/DDBJ whole genome shotgun (WGS) entry which is preliminary data.</text>
</comment>
<feature type="compositionally biased region" description="Basic and acidic residues" evidence="3">
    <location>
        <begin position="250"/>
        <end position="266"/>
    </location>
</feature>
<reference evidence="5" key="2">
    <citation type="submission" date="2020-09" db="EMBL/GenBank/DDBJ databases">
        <authorList>
            <person name="Sun Q."/>
            <person name="Ohkuma M."/>
        </authorList>
    </citation>
    <scope>NUCLEOTIDE SEQUENCE</scope>
    <source>
        <strain evidence="5">JCM 4646</strain>
    </source>
</reference>
<dbReference type="GeneID" id="95352185"/>
<dbReference type="GO" id="GO:0005829">
    <property type="term" value="C:cytosol"/>
    <property type="evidence" value="ECO:0007669"/>
    <property type="project" value="TreeGrafter"/>
</dbReference>
<dbReference type="InterPro" id="IPR037143">
    <property type="entry name" value="4-PPantetheinyl_Trfase_dom_sf"/>
</dbReference>
<evidence type="ECO:0000256" key="2">
    <source>
        <dbReference type="ARBA" id="ARBA00022679"/>
    </source>
</evidence>
<name>A0A919FHA2_9ACTN</name>
<feature type="domain" description="4'-phosphopantetheinyl transferase" evidence="4">
    <location>
        <begin position="132"/>
        <end position="226"/>
    </location>
</feature>
<dbReference type="Proteomes" id="UP000617734">
    <property type="component" value="Unassembled WGS sequence"/>
</dbReference>
<dbReference type="GO" id="GO:0000287">
    <property type="term" value="F:magnesium ion binding"/>
    <property type="evidence" value="ECO:0007669"/>
    <property type="project" value="InterPro"/>
</dbReference>
<comment type="similarity">
    <text evidence="1">Belongs to the P-Pant transferase superfamily. Gsp/Sfp/HetI/AcpT family.</text>
</comment>
<dbReference type="GO" id="GO:0008897">
    <property type="term" value="F:holo-[acyl-carrier-protein] synthase activity"/>
    <property type="evidence" value="ECO:0007669"/>
    <property type="project" value="InterPro"/>
</dbReference>
<organism evidence="5 6">
    <name type="scientific">Kitasatospora indigofera</name>
    <dbReference type="NCBI Taxonomy" id="67307"/>
    <lineage>
        <taxon>Bacteria</taxon>
        <taxon>Bacillati</taxon>
        <taxon>Actinomycetota</taxon>
        <taxon>Actinomycetes</taxon>
        <taxon>Kitasatosporales</taxon>
        <taxon>Streptomycetaceae</taxon>
        <taxon>Kitasatospora</taxon>
    </lineage>
</organism>
<evidence type="ECO:0000256" key="1">
    <source>
        <dbReference type="ARBA" id="ARBA00010990"/>
    </source>
</evidence>
<keyword evidence="6" id="KW-1185">Reference proteome</keyword>
<dbReference type="SUPFAM" id="SSF56214">
    <property type="entry name" value="4'-phosphopantetheinyl transferase"/>
    <property type="match status" value="2"/>
</dbReference>
<dbReference type="EMBL" id="BNBO01000006">
    <property type="protein sequence ID" value="GHH65078.1"/>
    <property type="molecule type" value="Genomic_DNA"/>
</dbReference>
<dbReference type="PANTHER" id="PTHR12215:SF10">
    <property type="entry name" value="L-AMINOADIPATE-SEMIALDEHYDE DEHYDROGENASE-PHOSPHOPANTETHEINYL TRANSFERASE"/>
    <property type="match status" value="1"/>
</dbReference>
<dbReference type="InterPro" id="IPR050559">
    <property type="entry name" value="P-Pant_transferase_sf"/>
</dbReference>
<dbReference type="RefSeq" id="WP_190210169.1">
    <property type="nucleotide sequence ID" value="NZ_BNBO01000006.1"/>
</dbReference>
<evidence type="ECO:0000313" key="5">
    <source>
        <dbReference type="EMBL" id="GHH65078.1"/>
    </source>
</evidence>
<sequence>MTGRTVTTPPGKGGPAGAPAPADVAVWSVPLSDEPDDRDLAVLDAAERARMRRYVRAADGSRFAAGRAATRRVLGRHLGVPAAAVRLGRRRCPGCGSPQHGPPVVVWPETSLGFSFSGTSVHALVAVAPNGPVGVDIEAVRELDIGGLGARCLSPAEARHLAGLDPAARAGAFLRAWTRKEAVTKAAGVGVATDLRAVHVSPELSGPVEVSFRAGSGPGRWTVTDLVVRPGTVAALARPAGPPTLVDDPSEGHAGRELWHHGERFEPGGGETLLARPAGGRGAVPPPGEKHAR</sequence>
<dbReference type="InterPro" id="IPR008278">
    <property type="entry name" value="4-PPantetheinyl_Trfase_dom"/>
</dbReference>
<feature type="region of interest" description="Disordered" evidence="3">
    <location>
        <begin position="239"/>
        <end position="293"/>
    </location>
</feature>
<dbReference type="Gene3D" id="3.90.470.20">
    <property type="entry name" value="4'-phosphopantetheinyl transferase domain"/>
    <property type="match status" value="2"/>
</dbReference>
<feature type="region of interest" description="Disordered" evidence="3">
    <location>
        <begin position="1"/>
        <end position="22"/>
    </location>
</feature>